<reference evidence="3" key="1">
    <citation type="journal article" date="2019" name="Int. J. Syst. Evol. Microbiol.">
        <title>The Global Catalogue of Microorganisms (GCM) 10K type strain sequencing project: providing services to taxonomists for standard genome sequencing and annotation.</title>
        <authorList>
            <consortium name="The Broad Institute Genomics Platform"/>
            <consortium name="The Broad Institute Genome Sequencing Center for Infectious Disease"/>
            <person name="Wu L."/>
            <person name="Ma J."/>
        </authorList>
    </citation>
    <scope>NUCLEOTIDE SEQUENCE [LARGE SCALE GENOMIC DNA]</scope>
    <source>
        <strain evidence="3">CCUG 46385</strain>
    </source>
</reference>
<dbReference type="Proteomes" id="UP001595916">
    <property type="component" value="Unassembled WGS sequence"/>
</dbReference>
<comment type="caution">
    <text evidence="2">The sequence shown here is derived from an EMBL/GenBank/DDBJ whole genome shotgun (WGS) entry which is preliminary data.</text>
</comment>
<dbReference type="RefSeq" id="WP_379787645.1">
    <property type="nucleotide sequence ID" value="NZ_JBHSHL010000013.1"/>
</dbReference>
<sequence length="95" mass="10731">MLFMQFVGIVALIGVIVVLGVSRIRRWKVDKDFLVHIGISTVSLMSLLLLTFVSEFNFKMLWFVVAVQLVLTEFARSTGLLTIRSSQAIEKDNGR</sequence>
<keyword evidence="1" id="KW-1133">Transmembrane helix</keyword>
<accession>A0ABV9QJ06</accession>
<feature type="transmembrane region" description="Helical" evidence="1">
    <location>
        <begin position="6"/>
        <end position="24"/>
    </location>
</feature>
<keyword evidence="1" id="KW-0472">Membrane</keyword>
<dbReference type="EMBL" id="JBHSHL010000013">
    <property type="protein sequence ID" value="MFC4804154.1"/>
    <property type="molecule type" value="Genomic_DNA"/>
</dbReference>
<proteinExistence type="predicted"/>
<feature type="transmembrane region" description="Helical" evidence="1">
    <location>
        <begin position="33"/>
        <end position="54"/>
    </location>
</feature>
<gene>
    <name evidence="2" type="ORF">ACFO4R_03585</name>
</gene>
<keyword evidence="3" id="KW-1185">Reference proteome</keyword>
<organism evidence="2 3">
    <name type="scientific">Filifactor villosus</name>
    <dbReference type="NCBI Taxonomy" id="29374"/>
    <lineage>
        <taxon>Bacteria</taxon>
        <taxon>Bacillati</taxon>
        <taxon>Bacillota</taxon>
        <taxon>Clostridia</taxon>
        <taxon>Peptostreptococcales</taxon>
        <taxon>Filifactoraceae</taxon>
        <taxon>Filifactor</taxon>
    </lineage>
</organism>
<protein>
    <submittedName>
        <fullName evidence="2">Uncharacterized protein</fullName>
    </submittedName>
</protein>
<feature type="transmembrane region" description="Helical" evidence="1">
    <location>
        <begin position="60"/>
        <end position="83"/>
    </location>
</feature>
<evidence type="ECO:0000313" key="3">
    <source>
        <dbReference type="Proteomes" id="UP001595916"/>
    </source>
</evidence>
<evidence type="ECO:0000313" key="2">
    <source>
        <dbReference type="EMBL" id="MFC4804154.1"/>
    </source>
</evidence>
<keyword evidence="1" id="KW-0812">Transmembrane</keyword>
<evidence type="ECO:0000256" key="1">
    <source>
        <dbReference type="SAM" id="Phobius"/>
    </source>
</evidence>
<name>A0ABV9QJ06_9FIRM</name>